<gene>
    <name evidence="2" type="ORF">D9611_006805</name>
</gene>
<feature type="region of interest" description="Disordered" evidence="1">
    <location>
        <begin position="510"/>
        <end position="538"/>
    </location>
</feature>
<comment type="caution">
    <text evidence="2">The sequence shown here is derived from an EMBL/GenBank/DDBJ whole genome shotgun (WGS) entry which is preliminary data.</text>
</comment>
<dbReference type="OrthoDB" id="3226250at2759"/>
<evidence type="ECO:0000313" key="2">
    <source>
        <dbReference type="EMBL" id="KAF5314119.1"/>
    </source>
</evidence>
<evidence type="ECO:0000256" key="1">
    <source>
        <dbReference type="SAM" id="MobiDB-lite"/>
    </source>
</evidence>
<dbReference type="EMBL" id="JAACJK010000222">
    <property type="protein sequence ID" value="KAF5314119.1"/>
    <property type="molecule type" value="Genomic_DNA"/>
</dbReference>
<name>A0A8H5AZV4_9AGAR</name>
<evidence type="ECO:0000313" key="3">
    <source>
        <dbReference type="Proteomes" id="UP000541558"/>
    </source>
</evidence>
<proteinExistence type="predicted"/>
<dbReference type="AlphaFoldDB" id="A0A8H5AZV4"/>
<reference evidence="2 3" key="1">
    <citation type="journal article" date="2020" name="ISME J.">
        <title>Uncovering the hidden diversity of litter-decomposition mechanisms in mushroom-forming fungi.</title>
        <authorList>
            <person name="Floudas D."/>
            <person name="Bentzer J."/>
            <person name="Ahren D."/>
            <person name="Johansson T."/>
            <person name="Persson P."/>
            <person name="Tunlid A."/>
        </authorList>
    </citation>
    <scope>NUCLEOTIDE SEQUENCE [LARGE SCALE GENOMIC DNA]</scope>
    <source>
        <strain evidence="2 3">CBS 175.51</strain>
    </source>
</reference>
<sequence length="538" mass="62820">MTTHTLELLKEPYGYFDEDCLAFGGTIPRRLELTQVNMVHDGEAIGLDSTEWLLPPGAPHNPAQRCMNNNVRVWGLFEVKKVEWLSEKGQQRLQSLMRKRDNQGRQPGIARSILTLDSFYATLRREGYDEKVKILLSFVKNMNARSEEDNAGVRTLCIHSVENRAYIIKNMDVAFFNLSINWHYRYQLFYLMKKLVRDAKVQQPIEVRTIHWFVKEYNLQVRNQTDEHQRLIFSTQRDDDDPDPTPLTGDVPHRRYLRHIASADIRGRFADQCEWLLANQIASASSAVQLFDTKAWVKWCKEVQKLREETRDQLPRPWGVARNTRLEDLQFSEEDPFGLERFGGKAKEWADKLKNALNRAAAKPKNVQPQSAIPFSVPVKKASKRKRKQRATQFIYDDDFSDSSTDSYFSDSEDDAELSRKINLLHFQRPSLPHDNLNWHCTYSECYFTVDMREITTSKTHDCRRDHPQVLSCPAIYEIFMEKVNTHLLDKHLDLDIHIASDKSVYLLRRGETRPPRESSGPRRGARERKPRIKAELD</sequence>
<feature type="compositionally biased region" description="Basic and acidic residues" evidence="1">
    <location>
        <begin position="510"/>
        <end position="521"/>
    </location>
</feature>
<protein>
    <submittedName>
        <fullName evidence="2">Uncharacterized protein</fullName>
    </submittedName>
</protein>
<organism evidence="2 3">
    <name type="scientific">Ephemerocybe angulata</name>
    <dbReference type="NCBI Taxonomy" id="980116"/>
    <lineage>
        <taxon>Eukaryota</taxon>
        <taxon>Fungi</taxon>
        <taxon>Dikarya</taxon>
        <taxon>Basidiomycota</taxon>
        <taxon>Agaricomycotina</taxon>
        <taxon>Agaricomycetes</taxon>
        <taxon>Agaricomycetidae</taxon>
        <taxon>Agaricales</taxon>
        <taxon>Agaricineae</taxon>
        <taxon>Psathyrellaceae</taxon>
        <taxon>Ephemerocybe</taxon>
    </lineage>
</organism>
<accession>A0A8H5AZV4</accession>
<dbReference type="Proteomes" id="UP000541558">
    <property type="component" value="Unassembled WGS sequence"/>
</dbReference>
<keyword evidence="3" id="KW-1185">Reference proteome</keyword>